<reference evidence="9" key="1">
    <citation type="submission" date="2023-03" db="EMBL/GenBank/DDBJ databases">
        <title>Bacterial isolates from washroom surfaces on a university campus.</title>
        <authorList>
            <person name="Holman D.B."/>
            <person name="Gzyl K.E."/>
            <person name="Taheri A.E."/>
        </authorList>
    </citation>
    <scope>NUCLEOTIDE SEQUENCE</scope>
    <source>
        <strain evidence="9">RD03</strain>
    </source>
</reference>
<dbReference type="RefSeq" id="WP_251336750.1">
    <property type="nucleotide sequence ID" value="NZ_JAMATW010000001.1"/>
</dbReference>
<dbReference type="InterPro" id="IPR022324">
    <property type="entry name" value="Bacilysin_exporter_BacE_put"/>
</dbReference>
<dbReference type="Pfam" id="PF07690">
    <property type="entry name" value="MFS_1"/>
    <property type="match status" value="2"/>
</dbReference>
<feature type="transmembrane region" description="Helical" evidence="7">
    <location>
        <begin position="306"/>
        <end position="327"/>
    </location>
</feature>
<keyword evidence="3" id="KW-1003">Cell membrane</keyword>
<dbReference type="InterPro" id="IPR036259">
    <property type="entry name" value="MFS_trans_sf"/>
</dbReference>
<dbReference type="PANTHER" id="PTHR43266">
    <property type="entry name" value="MACROLIDE-EFFLUX PROTEIN"/>
    <property type="match status" value="1"/>
</dbReference>
<feature type="transmembrane region" description="Helical" evidence="7">
    <location>
        <begin position="367"/>
        <end position="391"/>
    </location>
</feature>
<dbReference type="InterPro" id="IPR011701">
    <property type="entry name" value="MFS"/>
</dbReference>
<evidence type="ECO:0000313" key="10">
    <source>
        <dbReference type="Proteomes" id="UP001159179"/>
    </source>
</evidence>
<protein>
    <submittedName>
        <fullName evidence="9">MFS transporter</fullName>
    </submittedName>
</protein>
<accession>A0AAW6SYJ7</accession>
<feature type="transmembrane region" description="Helical" evidence="7">
    <location>
        <begin position="39"/>
        <end position="59"/>
    </location>
</feature>
<dbReference type="InterPro" id="IPR020846">
    <property type="entry name" value="MFS_dom"/>
</dbReference>
<keyword evidence="5 7" id="KW-1133">Transmembrane helix</keyword>
<evidence type="ECO:0000256" key="1">
    <source>
        <dbReference type="ARBA" id="ARBA00004651"/>
    </source>
</evidence>
<dbReference type="GO" id="GO:0022857">
    <property type="term" value="F:transmembrane transporter activity"/>
    <property type="evidence" value="ECO:0007669"/>
    <property type="project" value="InterPro"/>
</dbReference>
<sequence length="406" mass="45005">MNIWKKPILLLSGIGISYLGNWIYLIALNLSILELTGSAAAVAGLYIIRPIAVLLTNTWAGSVIDRVNKRYLMIAIDLIRGVLVFCIPFIGSLWIIYTLLLMINIVGSFFGPSSSVYITKLIPRDNRKRFNSIMSMTNSGAFLLGPAIAGILIMHVGTELCIIINAVTFLVCAFFIYLLPNVDEKSNNPQLHIHWKMIMKDWIIVKDFALKARNFIIIYLLFQLALLIGFSLDSQEVTFIKQNIKLSDRDYGIIVSITGIGSLIGAAVAAILAKKLQLKLYLGVGMLLTSVGYVGFYSSYNFLTATLAFIFLGFFMAFANAGYATFFQNNVPIEIMGRFSSIADMFQGVVQIGLTLLLGLFAEWFTLQLVCLIFSIVGTVLALVLLFTIFIPSKAVLFEENKEMTG</sequence>
<dbReference type="CDD" id="cd06173">
    <property type="entry name" value="MFS_MefA_like"/>
    <property type="match status" value="1"/>
</dbReference>
<evidence type="ECO:0000256" key="7">
    <source>
        <dbReference type="SAM" id="Phobius"/>
    </source>
</evidence>
<feature type="domain" description="Major facilitator superfamily (MFS) profile" evidence="8">
    <location>
        <begin position="6"/>
        <end position="396"/>
    </location>
</feature>
<dbReference type="PANTHER" id="PTHR43266:SF2">
    <property type="entry name" value="MAJOR FACILITATOR SUPERFAMILY (MFS) PROFILE DOMAIN-CONTAINING PROTEIN"/>
    <property type="match status" value="1"/>
</dbReference>
<evidence type="ECO:0000256" key="4">
    <source>
        <dbReference type="ARBA" id="ARBA00022692"/>
    </source>
</evidence>
<dbReference type="AlphaFoldDB" id="A0AAW6SYJ7"/>
<feature type="transmembrane region" description="Helical" evidence="7">
    <location>
        <begin position="339"/>
        <end position="361"/>
    </location>
</feature>
<name>A0AAW6SYJ7_9BACI</name>
<feature type="transmembrane region" description="Helical" evidence="7">
    <location>
        <begin position="139"/>
        <end position="156"/>
    </location>
</feature>
<dbReference type="GO" id="GO:0005886">
    <property type="term" value="C:plasma membrane"/>
    <property type="evidence" value="ECO:0007669"/>
    <property type="project" value="UniProtKB-SubCell"/>
</dbReference>
<comment type="caution">
    <text evidence="9">The sequence shown here is derived from an EMBL/GenBank/DDBJ whole genome shotgun (WGS) entry which is preliminary data.</text>
</comment>
<evidence type="ECO:0000259" key="8">
    <source>
        <dbReference type="PROSITE" id="PS50850"/>
    </source>
</evidence>
<evidence type="ECO:0000256" key="5">
    <source>
        <dbReference type="ARBA" id="ARBA00022989"/>
    </source>
</evidence>
<feature type="transmembrane region" description="Helical" evidence="7">
    <location>
        <begin position="7"/>
        <end position="27"/>
    </location>
</feature>
<comment type="subcellular location">
    <subcellularLocation>
        <location evidence="1">Cell membrane</location>
        <topology evidence="1">Multi-pass membrane protein</topology>
    </subcellularLocation>
</comment>
<keyword evidence="4 7" id="KW-0812">Transmembrane</keyword>
<dbReference type="Proteomes" id="UP001159179">
    <property type="component" value="Unassembled WGS sequence"/>
</dbReference>
<organism evidence="9 10">
    <name type="scientific">Heyndrickxia oleronia</name>
    <dbReference type="NCBI Taxonomy" id="38875"/>
    <lineage>
        <taxon>Bacteria</taxon>
        <taxon>Bacillati</taxon>
        <taxon>Bacillota</taxon>
        <taxon>Bacilli</taxon>
        <taxon>Bacillales</taxon>
        <taxon>Bacillaceae</taxon>
        <taxon>Heyndrickxia</taxon>
    </lineage>
</organism>
<gene>
    <name evidence="9" type="ORF">P5X88_16450</name>
</gene>
<feature type="transmembrane region" description="Helical" evidence="7">
    <location>
        <begin position="162"/>
        <end position="179"/>
    </location>
</feature>
<dbReference type="EMBL" id="JAROYP010000009">
    <property type="protein sequence ID" value="MDH5162525.1"/>
    <property type="molecule type" value="Genomic_DNA"/>
</dbReference>
<evidence type="ECO:0000256" key="3">
    <source>
        <dbReference type="ARBA" id="ARBA00022475"/>
    </source>
</evidence>
<keyword evidence="2" id="KW-0813">Transport</keyword>
<dbReference type="SUPFAM" id="SSF103473">
    <property type="entry name" value="MFS general substrate transporter"/>
    <property type="match status" value="1"/>
</dbReference>
<feature type="transmembrane region" description="Helical" evidence="7">
    <location>
        <begin position="215"/>
        <end position="232"/>
    </location>
</feature>
<dbReference type="PRINTS" id="PR01988">
    <property type="entry name" value="EXPORTERBACE"/>
</dbReference>
<evidence type="ECO:0000256" key="6">
    <source>
        <dbReference type="ARBA" id="ARBA00023136"/>
    </source>
</evidence>
<keyword evidence="6 7" id="KW-0472">Membrane</keyword>
<evidence type="ECO:0000256" key="2">
    <source>
        <dbReference type="ARBA" id="ARBA00022448"/>
    </source>
</evidence>
<feature type="transmembrane region" description="Helical" evidence="7">
    <location>
        <begin position="280"/>
        <end position="300"/>
    </location>
</feature>
<dbReference type="Gene3D" id="1.20.1250.20">
    <property type="entry name" value="MFS general substrate transporter like domains"/>
    <property type="match status" value="2"/>
</dbReference>
<dbReference type="PROSITE" id="PS50850">
    <property type="entry name" value="MFS"/>
    <property type="match status" value="1"/>
</dbReference>
<feature type="transmembrane region" description="Helical" evidence="7">
    <location>
        <begin position="252"/>
        <end position="273"/>
    </location>
</feature>
<proteinExistence type="predicted"/>
<evidence type="ECO:0000313" key="9">
    <source>
        <dbReference type="EMBL" id="MDH5162525.1"/>
    </source>
</evidence>